<organism evidence="2 3">
    <name type="scientific">Aureobasidium subglaciale (strain EXF-2481)</name>
    <name type="common">Aureobasidium pullulans var. subglaciale</name>
    <dbReference type="NCBI Taxonomy" id="1043005"/>
    <lineage>
        <taxon>Eukaryota</taxon>
        <taxon>Fungi</taxon>
        <taxon>Dikarya</taxon>
        <taxon>Ascomycota</taxon>
        <taxon>Pezizomycotina</taxon>
        <taxon>Dothideomycetes</taxon>
        <taxon>Dothideomycetidae</taxon>
        <taxon>Dothideales</taxon>
        <taxon>Saccotheciaceae</taxon>
        <taxon>Aureobasidium</taxon>
    </lineage>
</organism>
<feature type="region of interest" description="Disordered" evidence="1">
    <location>
        <begin position="204"/>
        <end position="245"/>
    </location>
</feature>
<reference evidence="2 3" key="1">
    <citation type="journal article" date="2014" name="BMC Genomics">
        <title>Genome sequencing of four Aureobasidium pullulans varieties: biotechnological potential, stress tolerance, and description of new species.</title>
        <authorList>
            <person name="Gostin Ar C."/>
            <person name="Ohm R.A."/>
            <person name="Kogej T."/>
            <person name="Sonjak S."/>
            <person name="Turk M."/>
            <person name="Zajc J."/>
            <person name="Zalar P."/>
            <person name="Grube M."/>
            <person name="Sun H."/>
            <person name="Han J."/>
            <person name="Sharma A."/>
            <person name="Chiniquy J."/>
            <person name="Ngan C.Y."/>
            <person name="Lipzen A."/>
            <person name="Barry K."/>
            <person name="Grigoriev I.V."/>
            <person name="Gunde-Cimerman N."/>
        </authorList>
    </citation>
    <scope>NUCLEOTIDE SEQUENCE [LARGE SCALE GENOMIC DNA]</scope>
    <source>
        <strain evidence="2 3">EXF-2481</strain>
    </source>
</reference>
<gene>
    <name evidence="2" type="ORF">AUEXF2481DRAFT_25280</name>
</gene>
<name>A0A074YYX3_AURSE</name>
<feature type="compositionally biased region" description="Basic and acidic residues" evidence="1">
    <location>
        <begin position="205"/>
        <end position="221"/>
    </location>
</feature>
<feature type="compositionally biased region" description="Polar residues" evidence="1">
    <location>
        <begin position="143"/>
        <end position="157"/>
    </location>
</feature>
<dbReference type="RefSeq" id="XP_013347977.1">
    <property type="nucleotide sequence ID" value="XM_013492523.1"/>
</dbReference>
<dbReference type="InParanoid" id="A0A074YYX3"/>
<keyword evidence="3" id="KW-1185">Reference proteome</keyword>
<dbReference type="AlphaFoldDB" id="A0A074YYX3"/>
<dbReference type="GeneID" id="25362949"/>
<evidence type="ECO:0000313" key="3">
    <source>
        <dbReference type="Proteomes" id="UP000030641"/>
    </source>
</evidence>
<protein>
    <submittedName>
        <fullName evidence="2">Uncharacterized protein</fullName>
    </submittedName>
</protein>
<accession>A0A074YYX3</accession>
<feature type="compositionally biased region" description="Acidic residues" evidence="1">
    <location>
        <begin position="222"/>
        <end position="245"/>
    </location>
</feature>
<evidence type="ECO:0000313" key="2">
    <source>
        <dbReference type="EMBL" id="KEQ99367.1"/>
    </source>
</evidence>
<dbReference type="HOGENOM" id="CLU_990405_0_0_1"/>
<evidence type="ECO:0000256" key="1">
    <source>
        <dbReference type="SAM" id="MobiDB-lite"/>
    </source>
</evidence>
<feature type="compositionally biased region" description="Low complexity" evidence="1">
    <location>
        <begin position="171"/>
        <end position="184"/>
    </location>
</feature>
<proteinExistence type="predicted"/>
<dbReference type="OrthoDB" id="3921190at2759"/>
<sequence length="281" mass="31842">MATTTQQTTNVLAKKAGIMSKAEFDRIKAKILQNNLVDDTNDPASRLQKMALECVQDVKERLAYITKRREERALAEEEKIASFASALAERNAVKEVEKSTKQGQKAHRTRIEEWRDEAKNQSIVDTYPLEFVPQIRPVKRTLDFTSSSPFDNSSLKTPVNKRIKTTTAQDPSSSSAIAAPPTSSKRSVPWLSTRASMDNEDIFEDHDHAHPDQEIRLKEKLDEDDGQEDADEEMDDEDDEDDDLFSEGSYLTQQEQLLAVELAMVGVMTVVLPQLMEQRNR</sequence>
<dbReference type="EMBL" id="KL584750">
    <property type="protein sequence ID" value="KEQ99367.1"/>
    <property type="molecule type" value="Genomic_DNA"/>
</dbReference>
<feature type="region of interest" description="Disordered" evidence="1">
    <location>
        <begin position="143"/>
        <end position="191"/>
    </location>
</feature>
<dbReference type="Proteomes" id="UP000030641">
    <property type="component" value="Unassembled WGS sequence"/>
</dbReference>